<comment type="subcellular location">
    <subcellularLocation>
        <location evidence="1">Membrane</location>
        <topology evidence="1">Multi-pass membrane protein</topology>
    </subcellularLocation>
</comment>
<evidence type="ECO:0000256" key="4">
    <source>
        <dbReference type="ARBA" id="ARBA00023136"/>
    </source>
</evidence>
<feature type="compositionally biased region" description="Polar residues" evidence="5">
    <location>
        <begin position="635"/>
        <end position="644"/>
    </location>
</feature>
<dbReference type="PANTHER" id="PTHR23112">
    <property type="entry name" value="G PROTEIN-COUPLED RECEPTOR 157-RELATED"/>
    <property type="match status" value="1"/>
</dbReference>
<evidence type="ECO:0000256" key="6">
    <source>
        <dbReference type="SAM" id="Phobius"/>
    </source>
</evidence>
<feature type="transmembrane region" description="Helical" evidence="6">
    <location>
        <begin position="399"/>
        <end position="420"/>
    </location>
</feature>
<feature type="transmembrane region" description="Helical" evidence="6">
    <location>
        <begin position="90"/>
        <end position="118"/>
    </location>
</feature>
<feature type="transmembrane region" description="Helical" evidence="6">
    <location>
        <begin position="48"/>
        <end position="70"/>
    </location>
</feature>
<dbReference type="SUPFAM" id="SSF81321">
    <property type="entry name" value="Family A G protein-coupled receptor-like"/>
    <property type="match status" value="1"/>
</dbReference>
<sequence length="666" mass="75550">MEYSEREFKALIAAPMISGSITFLSCGALIASTLFYSKIKLRCAIRRIIFGHCVYIMITAFSDILSVFVVPKGEAPYARGNIATCNMQGFMRVLGHLGACSYLGALSFYYVAVIKFNLKDTDFVSRKYEAACHIVSNIFPFVACFTLLSTKSFNRIVATCRIGPHPIECTNDPGIECERGANFFRYFQAFVSIPLILIIIILVVNMSLVIATVITRKRKADKWRLRENGTNSSHCCGLFANRKKDLINTTYLQDQSKSITGRNGTRDIESQSFEPRRKSVSRSGNCNDPLAFDARRVRQMIREETSMAKSEPIILSSSSLKFSGEEVVSSRASLRRSSVASNKDSVRSQESNNEQEDEVKATTKQCLLLLSTFLICYLFPFITLRAYSSAPTYDNVPVLLFIPITSLMPLQGFFLIMVYSRPHVKSLRQRNPEYSWIKAFLIVFKAGGDNDTAGGQNQEYTVIDETGIDAPRLPEAERLRRQELVRKDYMQRRGTMPTAYKVKETLDTSQREEEKKEVLEVRSMTSLRSQRSQRIVTFMNDINLPKKPENIVENEFNKKRCTSMTALDKLGKEEMEARLKYREGCEEEQHDSEIKSDIDDSIDIDSSYKSFPLGSIHDEIDTHKQASAIGDESFVHTQDSNHNITDARLEDEVSMKNENDDNARSE</sequence>
<feature type="transmembrane region" description="Helical" evidence="6">
    <location>
        <begin position="130"/>
        <end position="148"/>
    </location>
</feature>
<protein>
    <submittedName>
        <fullName evidence="7">Uncharacterized protein</fullName>
    </submittedName>
</protein>
<keyword evidence="3 6" id="KW-1133">Transmembrane helix</keyword>
<evidence type="ECO:0000256" key="1">
    <source>
        <dbReference type="ARBA" id="ARBA00004141"/>
    </source>
</evidence>
<dbReference type="GO" id="GO:0004930">
    <property type="term" value="F:G protein-coupled receptor activity"/>
    <property type="evidence" value="ECO:0007669"/>
    <property type="project" value="TreeGrafter"/>
</dbReference>
<evidence type="ECO:0000256" key="5">
    <source>
        <dbReference type="SAM" id="MobiDB-lite"/>
    </source>
</evidence>
<feature type="transmembrane region" description="Helical" evidence="6">
    <location>
        <begin position="367"/>
        <end position="387"/>
    </location>
</feature>
<feature type="transmembrane region" description="Helical" evidence="6">
    <location>
        <begin position="189"/>
        <end position="214"/>
    </location>
</feature>
<feature type="compositionally biased region" description="Basic and acidic residues" evidence="5">
    <location>
        <begin position="645"/>
        <end position="666"/>
    </location>
</feature>
<keyword evidence="2 6" id="KW-0812">Transmembrane</keyword>
<dbReference type="Gene3D" id="1.20.1070.10">
    <property type="entry name" value="Rhodopsin 7-helix transmembrane proteins"/>
    <property type="match status" value="1"/>
</dbReference>
<evidence type="ECO:0000256" key="2">
    <source>
        <dbReference type="ARBA" id="ARBA00022692"/>
    </source>
</evidence>
<evidence type="ECO:0000313" key="8">
    <source>
        <dbReference type="Proteomes" id="UP001054902"/>
    </source>
</evidence>
<comment type="caution">
    <text evidence="7">The sequence shown here is derived from an EMBL/GenBank/DDBJ whole genome shotgun (WGS) entry which is preliminary data.</text>
</comment>
<keyword evidence="4 6" id="KW-0472">Membrane</keyword>
<gene>
    <name evidence="7" type="ORF">CTEN210_06783</name>
</gene>
<evidence type="ECO:0000256" key="3">
    <source>
        <dbReference type="ARBA" id="ARBA00022989"/>
    </source>
</evidence>
<feature type="compositionally biased region" description="Basic and acidic residues" evidence="5">
    <location>
        <begin position="264"/>
        <end position="277"/>
    </location>
</feature>
<dbReference type="AlphaFoldDB" id="A0AAD3CQI0"/>
<dbReference type="PANTHER" id="PTHR23112:SF0">
    <property type="entry name" value="TRANSMEMBRANE PROTEIN 116"/>
    <property type="match status" value="1"/>
</dbReference>
<name>A0AAD3CQI0_9STRA</name>
<dbReference type="PROSITE" id="PS51257">
    <property type="entry name" value="PROKAR_LIPOPROTEIN"/>
    <property type="match status" value="1"/>
</dbReference>
<dbReference type="EMBL" id="BLLK01000038">
    <property type="protein sequence ID" value="GFH50307.1"/>
    <property type="molecule type" value="Genomic_DNA"/>
</dbReference>
<evidence type="ECO:0000313" key="7">
    <source>
        <dbReference type="EMBL" id="GFH50307.1"/>
    </source>
</evidence>
<dbReference type="Proteomes" id="UP001054902">
    <property type="component" value="Unassembled WGS sequence"/>
</dbReference>
<accession>A0AAD3CQI0</accession>
<dbReference type="GO" id="GO:0005886">
    <property type="term" value="C:plasma membrane"/>
    <property type="evidence" value="ECO:0007669"/>
    <property type="project" value="TreeGrafter"/>
</dbReference>
<reference evidence="7 8" key="1">
    <citation type="journal article" date="2021" name="Sci. Rep.">
        <title>The genome of the diatom Chaetoceros tenuissimus carries an ancient integrated fragment of an extant virus.</title>
        <authorList>
            <person name="Hongo Y."/>
            <person name="Kimura K."/>
            <person name="Takaki Y."/>
            <person name="Yoshida Y."/>
            <person name="Baba S."/>
            <person name="Kobayashi G."/>
            <person name="Nagasaki K."/>
            <person name="Hano T."/>
            <person name="Tomaru Y."/>
        </authorList>
    </citation>
    <scope>NUCLEOTIDE SEQUENCE [LARGE SCALE GENOMIC DNA]</scope>
    <source>
        <strain evidence="7 8">NIES-3715</strain>
    </source>
</reference>
<feature type="region of interest" description="Disordered" evidence="5">
    <location>
        <begin position="622"/>
        <end position="666"/>
    </location>
</feature>
<organism evidence="7 8">
    <name type="scientific">Chaetoceros tenuissimus</name>
    <dbReference type="NCBI Taxonomy" id="426638"/>
    <lineage>
        <taxon>Eukaryota</taxon>
        <taxon>Sar</taxon>
        <taxon>Stramenopiles</taxon>
        <taxon>Ochrophyta</taxon>
        <taxon>Bacillariophyta</taxon>
        <taxon>Coscinodiscophyceae</taxon>
        <taxon>Chaetocerotophycidae</taxon>
        <taxon>Chaetocerotales</taxon>
        <taxon>Chaetocerotaceae</taxon>
        <taxon>Chaetoceros</taxon>
    </lineage>
</organism>
<keyword evidence="8" id="KW-1185">Reference proteome</keyword>
<dbReference type="GO" id="GO:0007189">
    <property type="term" value="P:adenylate cyclase-activating G protein-coupled receptor signaling pathway"/>
    <property type="evidence" value="ECO:0007669"/>
    <property type="project" value="TreeGrafter"/>
</dbReference>
<feature type="region of interest" description="Disordered" evidence="5">
    <location>
        <begin position="258"/>
        <end position="287"/>
    </location>
</feature>
<feature type="transmembrane region" description="Helical" evidence="6">
    <location>
        <begin position="12"/>
        <end position="36"/>
    </location>
</feature>
<proteinExistence type="predicted"/>